<evidence type="ECO:0000256" key="1">
    <source>
        <dbReference type="SAM" id="MobiDB-lite"/>
    </source>
</evidence>
<organism evidence="2 3">
    <name type="scientific">Crenichthys baileyi</name>
    <name type="common">White River springfish</name>
    <dbReference type="NCBI Taxonomy" id="28760"/>
    <lineage>
        <taxon>Eukaryota</taxon>
        <taxon>Metazoa</taxon>
        <taxon>Chordata</taxon>
        <taxon>Craniata</taxon>
        <taxon>Vertebrata</taxon>
        <taxon>Euteleostomi</taxon>
        <taxon>Actinopterygii</taxon>
        <taxon>Neopterygii</taxon>
        <taxon>Teleostei</taxon>
        <taxon>Neoteleostei</taxon>
        <taxon>Acanthomorphata</taxon>
        <taxon>Ovalentaria</taxon>
        <taxon>Atherinomorphae</taxon>
        <taxon>Cyprinodontiformes</taxon>
        <taxon>Goodeidae</taxon>
        <taxon>Crenichthys</taxon>
    </lineage>
</organism>
<feature type="compositionally biased region" description="Polar residues" evidence="1">
    <location>
        <begin position="96"/>
        <end position="106"/>
    </location>
</feature>
<dbReference type="EMBL" id="JAHHUM010001505">
    <property type="protein sequence ID" value="KAK5611076.1"/>
    <property type="molecule type" value="Genomic_DNA"/>
</dbReference>
<feature type="region of interest" description="Disordered" evidence="1">
    <location>
        <begin position="93"/>
        <end position="114"/>
    </location>
</feature>
<protein>
    <submittedName>
        <fullName evidence="2">Uncharacterized protein</fullName>
    </submittedName>
</protein>
<dbReference type="AlphaFoldDB" id="A0AAV9RPZ4"/>
<keyword evidence="3" id="KW-1185">Reference proteome</keyword>
<gene>
    <name evidence="2" type="ORF">CRENBAI_022330</name>
</gene>
<proteinExistence type="predicted"/>
<dbReference type="Proteomes" id="UP001311232">
    <property type="component" value="Unassembled WGS sequence"/>
</dbReference>
<accession>A0AAV9RPZ4</accession>
<name>A0AAV9RPZ4_9TELE</name>
<evidence type="ECO:0000313" key="2">
    <source>
        <dbReference type="EMBL" id="KAK5611076.1"/>
    </source>
</evidence>
<comment type="caution">
    <text evidence="2">The sequence shown here is derived from an EMBL/GenBank/DDBJ whole genome shotgun (WGS) entry which is preliminary data.</text>
</comment>
<reference evidence="2 3" key="1">
    <citation type="submission" date="2021-06" db="EMBL/GenBank/DDBJ databases">
        <authorList>
            <person name="Palmer J.M."/>
        </authorList>
    </citation>
    <scope>NUCLEOTIDE SEQUENCE [LARGE SCALE GENOMIC DNA]</scope>
    <source>
        <strain evidence="2 3">MEX-2019</strain>
        <tissue evidence="2">Muscle</tissue>
    </source>
</reference>
<sequence length="114" mass="12733">MSRSVTPIMSTFLRMEYPMMSVIGAARWRAWEAELERISQTLPGMKLQSPGDGLSPVRIAAGGWWLQHVSQRLNLSEDGDGTWMVLMLDDAEVESRTSTSNVSSVKPTDFTLKD</sequence>
<evidence type="ECO:0000313" key="3">
    <source>
        <dbReference type="Proteomes" id="UP001311232"/>
    </source>
</evidence>